<dbReference type="RefSeq" id="WP_198827810.1">
    <property type="nucleotide sequence ID" value="NZ_CP066308.1"/>
</dbReference>
<name>A0A7T5EKD1_9BACL</name>
<evidence type="ECO:0000313" key="1">
    <source>
        <dbReference type="EMBL" id="QQE74229.1"/>
    </source>
</evidence>
<evidence type="ECO:0000313" key="2">
    <source>
        <dbReference type="EMBL" id="QUO41311.1"/>
    </source>
</evidence>
<dbReference type="AlphaFoldDB" id="A0A7T5EKD1"/>
<evidence type="ECO:0000313" key="3">
    <source>
        <dbReference type="Proteomes" id="UP000595847"/>
    </source>
</evidence>
<dbReference type="KEGG" id="bcop:JD108_20760"/>
<dbReference type="PROSITE" id="PS51257">
    <property type="entry name" value="PROKAR_LIPOPROTEIN"/>
    <property type="match status" value="1"/>
</dbReference>
<accession>A0A7T5EKD1</accession>
<organism evidence="1 3">
    <name type="scientific">Brevibacillus composti</name>
    <dbReference type="NCBI Taxonomy" id="2796470"/>
    <lineage>
        <taxon>Bacteria</taxon>
        <taxon>Bacillati</taxon>
        <taxon>Bacillota</taxon>
        <taxon>Bacilli</taxon>
        <taxon>Bacillales</taxon>
        <taxon>Paenibacillaceae</taxon>
        <taxon>Brevibacillus</taxon>
    </lineage>
</organism>
<dbReference type="EMBL" id="CP066308">
    <property type="protein sequence ID" value="QQE74229.1"/>
    <property type="molecule type" value="Genomic_DNA"/>
</dbReference>
<dbReference type="Proteomes" id="UP000677234">
    <property type="component" value="Chromosome"/>
</dbReference>
<dbReference type="Proteomes" id="UP000595847">
    <property type="component" value="Chromosome"/>
</dbReference>
<evidence type="ECO:0008006" key="5">
    <source>
        <dbReference type="Google" id="ProtNLM"/>
    </source>
</evidence>
<evidence type="ECO:0000313" key="4">
    <source>
        <dbReference type="Proteomes" id="UP000677234"/>
    </source>
</evidence>
<gene>
    <name evidence="1" type="ORF">JD108_20760</name>
    <name evidence="2" type="ORF">KDJ56_20695</name>
</gene>
<reference evidence="1 3" key="1">
    <citation type="submission" date="2020-12" db="EMBL/GenBank/DDBJ databases">
        <title>strain FJAT-54423T represents a novel species of the genus Brevibacillus.</title>
        <authorList>
            <person name="Tang R."/>
        </authorList>
    </citation>
    <scope>NUCLEOTIDE SEQUENCE [LARGE SCALE GENOMIC DNA]</scope>
    <source>
        <strain evidence="1 3">FJAT-54423</strain>
    </source>
</reference>
<keyword evidence="4" id="KW-1185">Reference proteome</keyword>
<protein>
    <recommendedName>
        <fullName evidence="5">Lipoprotein</fullName>
    </recommendedName>
</protein>
<dbReference type="EMBL" id="CP073708">
    <property type="protein sequence ID" value="QUO41311.1"/>
    <property type="molecule type" value="Genomic_DNA"/>
</dbReference>
<reference evidence="2" key="2">
    <citation type="submission" date="2021-04" db="EMBL/GenBank/DDBJ databases">
        <title>Brevibacillus composti FJAT-54423, complete genome.</title>
        <authorList>
            <person name="Tang R."/>
        </authorList>
    </citation>
    <scope>NUCLEOTIDE SEQUENCE</scope>
    <source>
        <strain evidence="2">FJAT-54424</strain>
    </source>
</reference>
<proteinExistence type="predicted"/>
<sequence length="123" mass="14127">MPIISSRKSREILTLCCIIPTLLLSACSQQKAETLEFIRVDNFPVPQKAEMRSPEDKFSLTIKEQYDVVWEKYTSYLVKDGWTVRTVDSPKVLHVEKDGQAYLLIITKTNDENATAISIKIYE</sequence>